<keyword evidence="3" id="KW-1185">Reference proteome</keyword>
<comment type="caution">
    <text evidence="2">The sequence shown here is derived from an EMBL/GenBank/DDBJ whole genome shotgun (WGS) entry which is preliminary data.</text>
</comment>
<organism evidence="2 3">
    <name type="scientific">Blastomyces percursus</name>
    <dbReference type="NCBI Taxonomy" id="1658174"/>
    <lineage>
        <taxon>Eukaryota</taxon>
        <taxon>Fungi</taxon>
        <taxon>Dikarya</taxon>
        <taxon>Ascomycota</taxon>
        <taxon>Pezizomycotina</taxon>
        <taxon>Eurotiomycetes</taxon>
        <taxon>Eurotiomycetidae</taxon>
        <taxon>Onygenales</taxon>
        <taxon>Ajellomycetaceae</taxon>
        <taxon>Blastomyces</taxon>
    </lineage>
</organism>
<feature type="region of interest" description="Disordered" evidence="1">
    <location>
        <begin position="19"/>
        <end position="91"/>
    </location>
</feature>
<name>A0A1J9Q3A9_9EURO</name>
<evidence type="ECO:0000313" key="3">
    <source>
        <dbReference type="Proteomes" id="UP000242791"/>
    </source>
</evidence>
<dbReference type="Proteomes" id="UP000242791">
    <property type="component" value="Unassembled WGS sequence"/>
</dbReference>
<dbReference type="OrthoDB" id="4190127at2759"/>
<protein>
    <recommendedName>
        <fullName evidence="4">EKA-like protein</fullName>
    </recommendedName>
</protein>
<accession>A0A1J9Q3A9</accession>
<evidence type="ECO:0008006" key="4">
    <source>
        <dbReference type="Google" id="ProtNLM"/>
    </source>
</evidence>
<dbReference type="EMBL" id="LGTZ01000900">
    <property type="protein sequence ID" value="OJD23008.1"/>
    <property type="molecule type" value="Genomic_DNA"/>
</dbReference>
<dbReference type="AlphaFoldDB" id="A0A1J9Q3A9"/>
<evidence type="ECO:0000313" key="2">
    <source>
        <dbReference type="EMBL" id="OJD23008.1"/>
    </source>
</evidence>
<feature type="compositionally biased region" description="Pro residues" evidence="1">
    <location>
        <begin position="52"/>
        <end position="64"/>
    </location>
</feature>
<gene>
    <name evidence="2" type="ORF">ACJ73_05642</name>
</gene>
<feature type="non-terminal residue" evidence="2">
    <location>
        <position position="405"/>
    </location>
</feature>
<evidence type="ECO:0000256" key="1">
    <source>
        <dbReference type="SAM" id="MobiDB-lite"/>
    </source>
</evidence>
<dbReference type="VEuPathDB" id="FungiDB:ACJ73_05642"/>
<proteinExistence type="predicted"/>
<reference evidence="2 3" key="1">
    <citation type="submission" date="2015-08" db="EMBL/GenBank/DDBJ databases">
        <title>Emmonsia species relationships and genome sequence.</title>
        <authorList>
            <person name="Cuomo C.A."/>
            <person name="Schwartz I.S."/>
            <person name="Kenyon C."/>
            <person name="De Hoog G.S."/>
            <person name="Govender N.P."/>
            <person name="Botha A."/>
            <person name="Moreno L."/>
            <person name="De Vries M."/>
            <person name="Munoz J.F."/>
            <person name="Stielow J.B."/>
        </authorList>
    </citation>
    <scope>NUCLEOTIDE SEQUENCE [LARGE SCALE GENOMIC DNA]</scope>
    <source>
        <strain evidence="2 3">EI222</strain>
    </source>
</reference>
<sequence length="405" mass="43600">MRNHTSILYKSQLYRHTTAMNDPDRHIAITPPSLRSAKKRALANSPTAPDTPGEPPQPPNAAPDPPRKPQRATGPISCPAPSSKGKTTQDWTVPSAVESLHFTGNYKLSALLGQANDATSAELASILEHCNKISGILDPALTIFEKEHPAQGTALRQALGCGIARAIQGPPPEPKVGQDKTYAAAAAAEGTPPKRPAPVAIPVNGQPHKRQIQRASRPSHQGAEDKRVMIRLPEAHPARKLDPHAIRERVRALVPDPTWISDAWHCPSGITLAAPTPAKAASILGHASQLQTAIGASCIERQESWVTFVVGPIKKTSDRYDGENVTPVPISADMLLSEVQGAAHRAPVTQCNWTKRSLDQNLHEGYAWVGVRASGAHLFPSRLRLFGRPVMINRVKKTPKIPTCA</sequence>
<feature type="region of interest" description="Disordered" evidence="1">
    <location>
        <begin position="204"/>
        <end position="224"/>
    </location>
</feature>